<dbReference type="OrthoDB" id="9974981at2759"/>
<dbReference type="Gene3D" id="3.90.25.10">
    <property type="entry name" value="UDP-galactose 4-epimerase, domain 1"/>
    <property type="match status" value="1"/>
</dbReference>
<keyword evidence="5" id="KW-1185">Reference proteome</keyword>
<dbReference type="PANTHER" id="PTHR47706">
    <property type="entry name" value="NMRA-LIKE FAMILY PROTEIN"/>
    <property type="match status" value="1"/>
</dbReference>
<feature type="domain" description="NmrA-like" evidence="3">
    <location>
        <begin position="30"/>
        <end position="153"/>
    </location>
</feature>
<dbReference type="Pfam" id="PF05368">
    <property type="entry name" value="NmrA"/>
    <property type="match status" value="2"/>
</dbReference>
<dbReference type="Gene3D" id="3.40.50.720">
    <property type="entry name" value="NAD(P)-binding Rossmann-like Domain"/>
    <property type="match status" value="1"/>
</dbReference>
<dbReference type="InterPro" id="IPR008030">
    <property type="entry name" value="NmrA-like"/>
</dbReference>
<dbReference type="PANTHER" id="PTHR47706:SF9">
    <property type="entry name" value="NMRA-LIKE DOMAIN-CONTAINING PROTEIN-RELATED"/>
    <property type="match status" value="1"/>
</dbReference>
<reference evidence="4 5" key="1">
    <citation type="journal article" date="2019" name="Nat. Ecol. Evol.">
        <title>Megaphylogeny resolves global patterns of mushroom evolution.</title>
        <authorList>
            <person name="Varga T."/>
            <person name="Krizsan K."/>
            <person name="Foldi C."/>
            <person name="Dima B."/>
            <person name="Sanchez-Garcia M."/>
            <person name="Sanchez-Ramirez S."/>
            <person name="Szollosi G.J."/>
            <person name="Szarkandi J.G."/>
            <person name="Papp V."/>
            <person name="Albert L."/>
            <person name="Andreopoulos W."/>
            <person name="Angelini C."/>
            <person name="Antonin V."/>
            <person name="Barry K.W."/>
            <person name="Bougher N.L."/>
            <person name="Buchanan P."/>
            <person name="Buyck B."/>
            <person name="Bense V."/>
            <person name="Catcheside P."/>
            <person name="Chovatia M."/>
            <person name="Cooper J."/>
            <person name="Damon W."/>
            <person name="Desjardin D."/>
            <person name="Finy P."/>
            <person name="Geml J."/>
            <person name="Haridas S."/>
            <person name="Hughes K."/>
            <person name="Justo A."/>
            <person name="Karasinski D."/>
            <person name="Kautmanova I."/>
            <person name="Kiss B."/>
            <person name="Kocsube S."/>
            <person name="Kotiranta H."/>
            <person name="LaButti K.M."/>
            <person name="Lechner B.E."/>
            <person name="Liimatainen K."/>
            <person name="Lipzen A."/>
            <person name="Lukacs Z."/>
            <person name="Mihaltcheva S."/>
            <person name="Morgado L.N."/>
            <person name="Niskanen T."/>
            <person name="Noordeloos M.E."/>
            <person name="Ohm R.A."/>
            <person name="Ortiz-Santana B."/>
            <person name="Ovrebo C."/>
            <person name="Racz N."/>
            <person name="Riley R."/>
            <person name="Savchenko A."/>
            <person name="Shiryaev A."/>
            <person name="Soop K."/>
            <person name="Spirin V."/>
            <person name="Szebenyi C."/>
            <person name="Tomsovsky M."/>
            <person name="Tulloss R.E."/>
            <person name="Uehling J."/>
            <person name="Grigoriev I.V."/>
            <person name="Vagvolgyi C."/>
            <person name="Papp T."/>
            <person name="Martin F.M."/>
            <person name="Miettinen O."/>
            <person name="Hibbett D.S."/>
            <person name="Nagy L.G."/>
        </authorList>
    </citation>
    <scope>NUCLEOTIDE SEQUENCE [LARGE SCALE GENOMIC DNA]</scope>
    <source>
        <strain evidence="4 5">CBS 309.79</strain>
    </source>
</reference>
<dbReference type="SUPFAM" id="SSF51735">
    <property type="entry name" value="NAD(P)-binding Rossmann-fold domains"/>
    <property type="match status" value="1"/>
</dbReference>
<gene>
    <name evidence="4" type="ORF">BDV98DRAFT_611924</name>
</gene>
<organism evidence="4 5">
    <name type="scientific">Pterulicium gracile</name>
    <dbReference type="NCBI Taxonomy" id="1884261"/>
    <lineage>
        <taxon>Eukaryota</taxon>
        <taxon>Fungi</taxon>
        <taxon>Dikarya</taxon>
        <taxon>Basidiomycota</taxon>
        <taxon>Agaricomycotina</taxon>
        <taxon>Agaricomycetes</taxon>
        <taxon>Agaricomycetidae</taxon>
        <taxon>Agaricales</taxon>
        <taxon>Pleurotineae</taxon>
        <taxon>Pterulaceae</taxon>
        <taxon>Pterulicium</taxon>
    </lineage>
</organism>
<dbReference type="STRING" id="1884261.A0A5C3QRI3"/>
<dbReference type="InterPro" id="IPR036291">
    <property type="entry name" value="NAD(P)-bd_dom_sf"/>
</dbReference>
<evidence type="ECO:0000313" key="4">
    <source>
        <dbReference type="EMBL" id="TFL03131.1"/>
    </source>
</evidence>
<evidence type="ECO:0000259" key="3">
    <source>
        <dbReference type="Pfam" id="PF05368"/>
    </source>
</evidence>
<dbReference type="GO" id="GO:0016491">
    <property type="term" value="F:oxidoreductase activity"/>
    <property type="evidence" value="ECO:0007669"/>
    <property type="project" value="UniProtKB-KW"/>
</dbReference>
<evidence type="ECO:0000256" key="2">
    <source>
        <dbReference type="ARBA" id="ARBA00023002"/>
    </source>
</evidence>
<proteinExistence type="predicted"/>
<protein>
    <submittedName>
        <fullName evidence="4">Isoflavone reductase family protein</fullName>
    </submittedName>
</protein>
<keyword evidence="1" id="KW-0521">NADP</keyword>
<dbReference type="AlphaFoldDB" id="A0A5C3QRI3"/>
<accession>A0A5C3QRI3</accession>
<dbReference type="EMBL" id="ML178821">
    <property type="protein sequence ID" value="TFL03131.1"/>
    <property type="molecule type" value="Genomic_DNA"/>
</dbReference>
<evidence type="ECO:0000313" key="5">
    <source>
        <dbReference type="Proteomes" id="UP000305067"/>
    </source>
</evidence>
<name>A0A5C3QRI3_9AGAR</name>
<evidence type="ECO:0000256" key="1">
    <source>
        <dbReference type="ARBA" id="ARBA00022857"/>
    </source>
</evidence>
<feature type="domain" description="NmrA-like" evidence="3">
    <location>
        <begin position="173"/>
        <end position="242"/>
    </location>
</feature>
<dbReference type="InterPro" id="IPR051609">
    <property type="entry name" value="NmrA/Isoflavone_reductase-like"/>
</dbReference>
<keyword evidence="2" id="KW-0560">Oxidoreductase</keyword>
<dbReference type="Proteomes" id="UP000305067">
    <property type="component" value="Unassembled WGS sequence"/>
</dbReference>
<sequence length="319" mass="35571">MAEEPAPAADERWCTFLRCPLFIVTTSSSATGETGQSILKGLVESNAFNVEALVRPASSTKPEVEGLRSAGIAIRLADTAGAHADLVKALKGVDIFVSAIGPNDQLEQLRLVDAVKEAGVKRFIPCGQRHEAKDQKEEVYNYIKKLRVPYTVRRCLMVATNEVIAGGDAPNILTDLRDIGVLVAKIIQDERTLNKYVYTCGEVLSQKEIIEIVKDMTGEKVEQTTATEEQILRRLEDARAAFKADPGKPMNSSMVYMHEDLYSKYFRADNSPAYAKYLGYLDTRDFYPDTKTRTYRDCFADVLDGKVQKVYAKSTQKYD</sequence>